<feature type="compositionally biased region" description="Basic and acidic residues" evidence="1">
    <location>
        <begin position="99"/>
        <end position="114"/>
    </location>
</feature>
<gene>
    <name evidence="2" type="ORF">TREES_T100017546</name>
</gene>
<protein>
    <submittedName>
        <fullName evidence="2">Eukaryotic translation initiation factor 4B</fullName>
    </submittedName>
</protein>
<proteinExistence type="predicted"/>
<dbReference type="FunCoup" id="L9LC60">
    <property type="interactions" value="1800"/>
</dbReference>
<dbReference type="InterPro" id="IPR035979">
    <property type="entry name" value="RBD_domain_sf"/>
</dbReference>
<accession>L9LC60</accession>
<evidence type="ECO:0000313" key="3">
    <source>
        <dbReference type="Proteomes" id="UP000011518"/>
    </source>
</evidence>
<dbReference type="Gene3D" id="3.30.70.330">
    <property type="match status" value="1"/>
</dbReference>
<dbReference type="AlphaFoldDB" id="L9LC60"/>
<reference evidence="3" key="2">
    <citation type="journal article" date="2013" name="Nat. Commun.">
        <title>Genome of the Chinese tree shrew.</title>
        <authorList>
            <person name="Fan Y."/>
            <person name="Huang Z.Y."/>
            <person name="Cao C.C."/>
            <person name="Chen C.S."/>
            <person name="Chen Y.X."/>
            <person name="Fan D.D."/>
            <person name="He J."/>
            <person name="Hou H.L."/>
            <person name="Hu L."/>
            <person name="Hu X.T."/>
            <person name="Jiang X.T."/>
            <person name="Lai R."/>
            <person name="Lang Y.S."/>
            <person name="Liang B."/>
            <person name="Liao S.G."/>
            <person name="Mu D."/>
            <person name="Ma Y.Y."/>
            <person name="Niu Y.Y."/>
            <person name="Sun X.Q."/>
            <person name="Xia J.Q."/>
            <person name="Xiao J."/>
            <person name="Xiong Z.Q."/>
            <person name="Xu L."/>
            <person name="Yang L."/>
            <person name="Zhang Y."/>
            <person name="Zhao W."/>
            <person name="Zhao X.D."/>
            <person name="Zheng Y.T."/>
            <person name="Zhou J.M."/>
            <person name="Zhu Y.B."/>
            <person name="Zhang G.J."/>
            <person name="Wang J."/>
            <person name="Yao Y.G."/>
        </authorList>
    </citation>
    <scope>NUCLEOTIDE SEQUENCE [LARGE SCALE GENOMIC DNA]</scope>
</reference>
<feature type="region of interest" description="Disordered" evidence="1">
    <location>
        <begin position="60"/>
        <end position="136"/>
    </location>
</feature>
<organism evidence="2 3">
    <name type="scientific">Tupaia chinensis</name>
    <name type="common">Chinese tree shrew</name>
    <name type="synonym">Tupaia belangeri chinensis</name>
    <dbReference type="NCBI Taxonomy" id="246437"/>
    <lineage>
        <taxon>Eukaryota</taxon>
        <taxon>Metazoa</taxon>
        <taxon>Chordata</taxon>
        <taxon>Craniata</taxon>
        <taxon>Vertebrata</taxon>
        <taxon>Euteleostomi</taxon>
        <taxon>Mammalia</taxon>
        <taxon>Eutheria</taxon>
        <taxon>Euarchontoglires</taxon>
        <taxon>Scandentia</taxon>
        <taxon>Tupaiidae</taxon>
        <taxon>Tupaia</taxon>
    </lineage>
</organism>
<dbReference type="EMBL" id="KB320399">
    <property type="protein sequence ID" value="ELW72655.1"/>
    <property type="molecule type" value="Genomic_DNA"/>
</dbReference>
<keyword evidence="2" id="KW-0396">Initiation factor</keyword>
<evidence type="ECO:0000256" key="1">
    <source>
        <dbReference type="SAM" id="MobiDB-lite"/>
    </source>
</evidence>
<feature type="compositionally biased region" description="Basic and acidic residues" evidence="1">
    <location>
        <begin position="62"/>
        <end position="87"/>
    </location>
</feature>
<dbReference type="SUPFAM" id="SSF54928">
    <property type="entry name" value="RNA-binding domain, RBD"/>
    <property type="match status" value="1"/>
</dbReference>
<keyword evidence="2" id="KW-0648">Protein biosynthesis</keyword>
<reference evidence="3" key="1">
    <citation type="submission" date="2012-07" db="EMBL/GenBank/DDBJ databases">
        <title>Genome of the Chinese tree shrew, a rising model animal genetically related to primates.</title>
        <authorList>
            <person name="Zhang G."/>
            <person name="Fan Y."/>
            <person name="Yao Y."/>
            <person name="Huang Z."/>
        </authorList>
    </citation>
    <scope>NUCLEOTIDE SEQUENCE [LARGE SCALE GENOMIC DNA]</scope>
</reference>
<dbReference type="STRING" id="246437.L9LC60"/>
<dbReference type="GO" id="GO:0003743">
    <property type="term" value="F:translation initiation factor activity"/>
    <property type="evidence" value="ECO:0007669"/>
    <property type="project" value="UniProtKB-KW"/>
</dbReference>
<name>L9LC60_TUPCH</name>
<feature type="compositionally biased region" description="Basic and acidic residues" evidence="1">
    <location>
        <begin position="287"/>
        <end position="319"/>
    </location>
</feature>
<keyword evidence="3" id="KW-1185">Reference proteome</keyword>
<dbReference type="GO" id="GO:0003676">
    <property type="term" value="F:nucleic acid binding"/>
    <property type="evidence" value="ECO:0007669"/>
    <property type="project" value="InterPro"/>
</dbReference>
<dbReference type="InterPro" id="IPR012677">
    <property type="entry name" value="Nucleotide-bd_a/b_plait_sf"/>
</dbReference>
<feature type="compositionally biased region" description="Polar residues" evidence="1">
    <location>
        <begin position="236"/>
        <end position="256"/>
    </location>
</feature>
<feature type="region of interest" description="Disordered" evidence="1">
    <location>
        <begin position="177"/>
        <end position="327"/>
    </location>
</feature>
<dbReference type="Proteomes" id="UP000011518">
    <property type="component" value="Unassembled WGS sequence"/>
</dbReference>
<feature type="compositionally biased region" description="Basic and acidic residues" evidence="1">
    <location>
        <begin position="186"/>
        <end position="218"/>
    </location>
</feature>
<evidence type="ECO:0000313" key="2">
    <source>
        <dbReference type="EMBL" id="ELW72655.1"/>
    </source>
</evidence>
<feature type="compositionally biased region" description="Basic and acidic residues" evidence="1">
    <location>
        <begin position="224"/>
        <end position="235"/>
    </location>
</feature>
<feature type="compositionally biased region" description="Basic and acidic residues" evidence="1">
    <location>
        <begin position="257"/>
        <end position="266"/>
    </location>
</feature>
<sequence>MSVQCVYNINAVCLPHEPSNPEKSKGFGYAEFEDLDSLLSVLSLNEESLGNRRIPADIADQAQDKEWDDHSFVQDRNQDSDKTDTDWWTHPATDSFDDYSPRRDGDSFGDKYPDCYDSGRYQDGYRDRYPDGPCQDMDDYRGQNCCDDQGSRDYDRGYDSKIGSGEKHLFSRLTSIFGETKPVDTAARERKVEERLQKEQEKLQQQLDEPKLERRPQERQPSCRSEETQDRERALTEQQSPTSSGGKVASAQPSEEGQTRRIENKVDGMSVPKGQTGNSSCCPGDGGNKDHWKESDRKDGKKDQDSRSAPESKKPEENPVSKFSSASKYAALFIDGEHENEDYTT</sequence>
<dbReference type="InParanoid" id="L9LC60"/>